<evidence type="ECO:0000313" key="2">
    <source>
        <dbReference type="EMBL" id="NMI02312.1"/>
    </source>
</evidence>
<reference evidence="2 3" key="1">
    <citation type="submission" date="2020-04" db="EMBL/GenBank/DDBJ databases">
        <authorList>
            <person name="Klaysubun C."/>
            <person name="Duangmal K."/>
            <person name="Lipun K."/>
        </authorList>
    </citation>
    <scope>NUCLEOTIDE SEQUENCE [LARGE SCALE GENOMIC DNA]</scope>
    <source>
        <strain evidence="2 3">K10HN5</strain>
    </source>
</reference>
<comment type="caution">
    <text evidence="2">The sequence shown here is derived from an EMBL/GenBank/DDBJ whole genome shotgun (WGS) entry which is preliminary data.</text>
</comment>
<feature type="compositionally biased region" description="Low complexity" evidence="1">
    <location>
        <begin position="61"/>
        <end position="76"/>
    </location>
</feature>
<feature type="compositionally biased region" description="Basic and acidic residues" evidence="1">
    <location>
        <begin position="1"/>
        <end position="10"/>
    </location>
</feature>
<accession>A0ABX1SL79</accession>
<organism evidence="2 3">
    <name type="scientific">Pseudonocardia acidicola</name>
    <dbReference type="NCBI Taxonomy" id="2724939"/>
    <lineage>
        <taxon>Bacteria</taxon>
        <taxon>Bacillati</taxon>
        <taxon>Actinomycetota</taxon>
        <taxon>Actinomycetes</taxon>
        <taxon>Pseudonocardiales</taxon>
        <taxon>Pseudonocardiaceae</taxon>
        <taxon>Pseudonocardia</taxon>
    </lineage>
</organism>
<dbReference type="Proteomes" id="UP000820669">
    <property type="component" value="Unassembled WGS sequence"/>
</dbReference>
<evidence type="ECO:0000256" key="1">
    <source>
        <dbReference type="SAM" id="MobiDB-lite"/>
    </source>
</evidence>
<feature type="non-terminal residue" evidence="2">
    <location>
        <position position="76"/>
    </location>
</feature>
<keyword evidence="3" id="KW-1185">Reference proteome</keyword>
<gene>
    <name evidence="2" type="ORF">HF526_34275</name>
</gene>
<dbReference type="EMBL" id="JAAXLA010000150">
    <property type="protein sequence ID" value="NMI02312.1"/>
    <property type="molecule type" value="Genomic_DNA"/>
</dbReference>
<protein>
    <submittedName>
        <fullName evidence="2">Uncharacterized protein</fullName>
    </submittedName>
</protein>
<proteinExistence type="predicted"/>
<evidence type="ECO:0000313" key="3">
    <source>
        <dbReference type="Proteomes" id="UP000820669"/>
    </source>
</evidence>
<feature type="region of interest" description="Disordered" evidence="1">
    <location>
        <begin position="1"/>
        <end position="76"/>
    </location>
</feature>
<name>A0ABX1SL79_9PSEU</name>
<dbReference type="RefSeq" id="WP_211178220.1">
    <property type="nucleotide sequence ID" value="NZ_JAAXLA010000150.1"/>
</dbReference>
<sequence>MAERDAERSDALSGPDGTTVAEVAGTGPDGVAPAPAVVSSEDAAGDGGSVHPESSVDGPDAEPAAPAREPDAPAAA</sequence>